<evidence type="ECO:0000313" key="2">
    <source>
        <dbReference type="EMBL" id="ORY74527.1"/>
    </source>
</evidence>
<dbReference type="AlphaFoldDB" id="A0A1Y2ESL5"/>
<sequence>MLSSERSVRAGKTFSGCSNSPRSPRLGRPRLRGPGARRRLSCRSEGSSKGIDGADPSREKRSKAFEGWGVDCTAISVRERRWRVGVLRLATVSSADGISAGPSILSSSSTGHANSSLEIASTSARPPFVLTSSDLTLQARSGLASSVPCSCLIPLSALTCACSTKAC</sequence>
<dbReference type="Proteomes" id="UP000193467">
    <property type="component" value="Unassembled WGS sequence"/>
</dbReference>
<feature type="compositionally biased region" description="Basic residues" evidence="1">
    <location>
        <begin position="25"/>
        <end position="41"/>
    </location>
</feature>
<dbReference type="EMBL" id="MCGR01000041">
    <property type="protein sequence ID" value="ORY74527.1"/>
    <property type="molecule type" value="Genomic_DNA"/>
</dbReference>
<reference evidence="2 3" key="1">
    <citation type="submission" date="2016-07" db="EMBL/GenBank/DDBJ databases">
        <title>Pervasive Adenine N6-methylation of Active Genes in Fungi.</title>
        <authorList>
            <consortium name="DOE Joint Genome Institute"/>
            <person name="Mondo S.J."/>
            <person name="Dannebaum R.O."/>
            <person name="Kuo R.C."/>
            <person name="Labutti K."/>
            <person name="Haridas S."/>
            <person name="Kuo A."/>
            <person name="Salamov A."/>
            <person name="Ahrendt S.R."/>
            <person name="Lipzen A."/>
            <person name="Sullivan W."/>
            <person name="Andreopoulos W.B."/>
            <person name="Clum A."/>
            <person name="Lindquist E."/>
            <person name="Daum C."/>
            <person name="Ramamoorthy G.K."/>
            <person name="Gryganskyi A."/>
            <person name="Culley D."/>
            <person name="Magnuson J.K."/>
            <person name="James T.Y."/>
            <person name="O'Malley M.A."/>
            <person name="Stajich J.E."/>
            <person name="Spatafora J.W."/>
            <person name="Visel A."/>
            <person name="Grigoriev I.V."/>
        </authorList>
    </citation>
    <scope>NUCLEOTIDE SEQUENCE [LARGE SCALE GENOMIC DNA]</scope>
    <source>
        <strain evidence="2 3">62-1032</strain>
    </source>
</reference>
<accession>A0A1Y2ESL5</accession>
<feature type="region of interest" description="Disordered" evidence="1">
    <location>
        <begin position="1"/>
        <end position="60"/>
    </location>
</feature>
<organism evidence="2 3">
    <name type="scientific">Leucosporidium creatinivorum</name>
    <dbReference type="NCBI Taxonomy" id="106004"/>
    <lineage>
        <taxon>Eukaryota</taxon>
        <taxon>Fungi</taxon>
        <taxon>Dikarya</taxon>
        <taxon>Basidiomycota</taxon>
        <taxon>Pucciniomycotina</taxon>
        <taxon>Microbotryomycetes</taxon>
        <taxon>Leucosporidiales</taxon>
        <taxon>Leucosporidium</taxon>
    </lineage>
</organism>
<comment type="caution">
    <text evidence="2">The sequence shown here is derived from an EMBL/GenBank/DDBJ whole genome shotgun (WGS) entry which is preliminary data.</text>
</comment>
<proteinExistence type="predicted"/>
<name>A0A1Y2ESL5_9BASI</name>
<evidence type="ECO:0000313" key="3">
    <source>
        <dbReference type="Proteomes" id="UP000193467"/>
    </source>
</evidence>
<protein>
    <submittedName>
        <fullName evidence="2">Uncharacterized protein</fullName>
    </submittedName>
</protein>
<keyword evidence="3" id="KW-1185">Reference proteome</keyword>
<dbReference type="InParanoid" id="A0A1Y2ESL5"/>
<evidence type="ECO:0000256" key="1">
    <source>
        <dbReference type="SAM" id="MobiDB-lite"/>
    </source>
</evidence>
<gene>
    <name evidence="2" type="ORF">BCR35DRAFT_306666</name>
</gene>